<proteinExistence type="predicted"/>
<dbReference type="GO" id="GO:0031436">
    <property type="term" value="C:BRCA1-BARD1 complex"/>
    <property type="evidence" value="ECO:0007669"/>
    <property type="project" value="TreeGrafter"/>
</dbReference>
<dbReference type="Pfam" id="PF14835">
    <property type="entry name" value="zf-RING_6"/>
    <property type="match status" value="1"/>
</dbReference>
<dbReference type="GO" id="GO:0004842">
    <property type="term" value="F:ubiquitin-protein transferase activity"/>
    <property type="evidence" value="ECO:0007669"/>
    <property type="project" value="TreeGrafter"/>
</dbReference>
<feature type="domain" description="RING-type" evidence="8">
    <location>
        <begin position="7"/>
        <end position="46"/>
    </location>
</feature>
<evidence type="ECO:0000313" key="10">
    <source>
        <dbReference type="EMBL" id="KAK2182986.1"/>
    </source>
</evidence>
<keyword evidence="2" id="KW-0677">Repeat</keyword>
<dbReference type="GO" id="GO:0085020">
    <property type="term" value="P:protein K6-linked ubiquitination"/>
    <property type="evidence" value="ECO:0007669"/>
    <property type="project" value="TreeGrafter"/>
</dbReference>
<dbReference type="PANTHER" id="PTHR24171:SF8">
    <property type="entry name" value="BRCA1-ASSOCIATED RING DOMAIN PROTEIN 1"/>
    <property type="match status" value="1"/>
</dbReference>
<comment type="caution">
    <text evidence="10">The sequence shown here is derived from an EMBL/GenBank/DDBJ whole genome shotgun (WGS) entry which is preliminary data.</text>
</comment>
<evidence type="ECO:0000256" key="2">
    <source>
        <dbReference type="ARBA" id="ARBA00022737"/>
    </source>
</evidence>
<dbReference type="SUPFAM" id="SSF48403">
    <property type="entry name" value="Ankyrin repeat"/>
    <property type="match status" value="1"/>
</dbReference>
<dbReference type="InterPro" id="IPR002110">
    <property type="entry name" value="Ankyrin_rpt"/>
</dbReference>
<evidence type="ECO:0000259" key="8">
    <source>
        <dbReference type="PROSITE" id="PS50089"/>
    </source>
</evidence>
<dbReference type="Pfam" id="PF12796">
    <property type="entry name" value="Ank_2"/>
    <property type="match status" value="1"/>
</dbReference>
<accession>A0AAD9L4L5</accession>
<evidence type="ECO:0000256" key="7">
    <source>
        <dbReference type="PROSITE-ProRule" id="PRU00175"/>
    </source>
</evidence>
<organism evidence="10 11">
    <name type="scientific">Ridgeia piscesae</name>
    <name type="common">Tubeworm</name>
    <dbReference type="NCBI Taxonomy" id="27915"/>
    <lineage>
        <taxon>Eukaryota</taxon>
        <taxon>Metazoa</taxon>
        <taxon>Spiralia</taxon>
        <taxon>Lophotrochozoa</taxon>
        <taxon>Annelida</taxon>
        <taxon>Polychaeta</taxon>
        <taxon>Sedentaria</taxon>
        <taxon>Canalipalpata</taxon>
        <taxon>Sabellida</taxon>
        <taxon>Siboglinidae</taxon>
        <taxon>Ridgeia</taxon>
    </lineage>
</organism>
<dbReference type="InterPro" id="IPR039503">
    <property type="entry name" value="BARD1_Znf-RING"/>
</dbReference>
<dbReference type="InterPro" id="IPR017907">
    <property type="entry name" value="Znf_RING_CS"/>
</dbReference>
<dbReference type="Pfam" id="PF00023">
    <property type="entry name" value="Ank"/>
    <property type="match status" value="1"/>
</dbReference>
<name>A0AAD9L4L5_RIDPI</name>
<dbReference type="AlphaFoldDB" id="A0AAD9L4L5"/>
<dbReference type="PROSITE" id="PS00518">
    <property type="entry name" value="ZF_RING_1"/>
    <property type="match status" value="1"/>
</dbReference>
<evidence type="ECO:0000259" key="9">
    <source>
        <dbReference type="PROSITE" id="PS50172"/>
    </source>
</evidence>
<dbReference type="EMBL" id="JAODUO010000328">
    <property type="protein sequence ID" value="KAK2182986.1"/>
    <property type="molecule type" value="Genomic_DNA"/>
</dbReference>
<dbReference type="InterPro" id="IPR036420">
    <property type="entry name" value="BRCT_dom_sf"/>
</dbReference>
<dbReference type="SUPFAM" id="SSF52113">
    <property type="entry name" value="BRCT domain"/>
    <property type="match status" value="1"/>
</dbReference>
<protein>
    <recommendedName>
        <fullName evidence="12">BRCA1-associated RING domain protein 1</fullName>
    </recommendedName>
</protein>
<keyword evidence="4" id="KW-0862">Zinc</keyword>
<feature type="repeat" description="ANK" evidence="6">
    <location>
        <begin position="289"/>
        <end position="321"/>
    </location>
</feature>
<dbReference type="SMART" id="SM00248">
    <property type="entry name" value="ANK"/>
    <property type="match status" value="3"/>
</dbReference>
<evidence type="ECO:0000256" key="3">
    <source>
        <dbReference type="ARBA" id="ARBA00022771"/>
    </source>
</evidence>
<feature type="domain" description="BRCT" evidence="9">
    <location>
        <begin position="479"/>
        <end position="591"/>
    </location>
</feature>
<keyword evidence="3 7" id="KW-0863">Zinc-finger</keyword>
<dbReference type="PANTHER" id="PTHR24171">
    <property type="entry name" value="ANKYRIN REPEAT DOMAIN-CONTAINING PROTEIN 39-RELATED"/>
    <property type="match status" value="1"/>
</dbReference>
<keyword evidence="5 6" id="KW-0040">ANK repeat</keyword>
<dbReference type="SUPFAM" id="SSF57850">
    <property type="entry name" value="RING/U-box"/>
    <property type="match status" value="1"/>
</dbReference>
<dbReference type="Gene3D" id="3.40.50.10190">
    <property type="entry name" value="BRCT domain"/>
    <property type="match status" value="1"/>
</dbReference>
<dbReference type="GO" id="GO:0008270">
    <property type="term" value="F:zinc ion binding"/>
    <property type="evidence" value="ECO:0007669"/>
    <property type="project" value="UniProtKB-KW"/>
</dbReference>
<dbReference type="CDD" id="cd17720">
    <property type="entry name" value="BRCT_Bard1_rpt2"/>
    <property type="match status" value="1"/>
</dbReference>
<evidence type="ECO:0000256" key="4">
    <source>
        <dbReference type="ARBA" id="ARBA00022833"/>
    </source>
</evidence>
<dbReference type="InterPro" id="IPR036770">
    <property type="entry name" value="Ankyrin_rpt-contain_sf"/>
</dbReference>
<sequence length="594" mass="63739">MVTAVNVCLSNSGQLVSQPRVPGSCEHFFCSKCIETVVSGECPTCHIPSHARDIQTNRQVATAVQLCQQLELMLSKPIASVVALNHHTEEETMSTPKPPTHSKDCSIYDLVISPTTTKGITILPCTPVARCTRRAAATSRKRQAVEVSNLLWGISGGASGGHALSKCTSCKKTCHKEVSFVPGAPMESRATGVGQADLTETGDDVMDTGLTPGRAGQGWFSQLGGVTPVSISSKTCGVLSTSTVSSPASVTKRNVRGETLLHLAAIKGDVVAVERLLETGAAVSAKDHAGWTPLHEACNHGHVECATVLLEWGAGINIPGFGNNTPLHDAVDNARIECVRLLVSHGADVNARNSRGETSLDLAVTSAVRDALCHTTVLDVQPCLLSQLSQSEGCAQVTLLMTSMTHDQRVRVQSCAAVLHARIVDSFSREGTSFYTVIWIGACLETKGRVAEDPYEVPGSSTTPTSFTPRRARLNHDQQLPGLFDGCSFYLRGDFIPPTPARDEITLLVKMGGGTVLHREPKPETMALSEFVIPYHARADQRLAQCCFYVVHDDVNVQPQMCGARRCDVPVAWLLDCIANFRLLDPAEYLKNPS</sequence>
<dbReference type="PROSITE" id="PS50088">
    <property type="entry name" value="ANK_REPEAT"/>
    <property type="match status" value="3"/>
</dbReference>
<reference evidence="10" key="1">
    <citation type="journal article" date="2023" name="Mol. Biol. Evol.">
        <title>Third-Generation Sequencing Reveals the Adaptive Role of the Epigenome in Three Deep-Sea Polychaetes.</title>
        <authorList>
            <person name="Perez M."/>
            <person name="Aroh O."/>
            <person name="Sun Y."/>
            <person name="Lan Y."/>
            <person name="Juniper S.K."/>
            <person name="Young C.R."/>
            <person name="Angers B."/>
            <person name="Qian P.Y."/>
        </authorList>
    </citation>
    <scope>NUCLEOTIDE SEQUENCE</scope>
    <source>
        <strain evidence="10">R07B-5</strain>
    </source>
</reference>
<evidence type="ECO:0008006" key="12">
    <source>
        <dbReference type="Google" id="ProtNLM"/>
    </source>
</evidence>
<gene>
    <name evidence="10" type="ORF">NP493_328g00020</name>
</gene>
<dbReference type="PRINTS" id="PR01415">
    <property type="entry name" value="ANKYRIN"/>
</dbReference>
<keyword evidence="11" id="KW-1185">Reference proteome</keyword>
<evidence type="ECO:0000256" key="6">
    <source>
        <dbReference type="PROSITE-ProRule" id="PRU00023"/>
    </source>
</evidence>
<keyword evidence="1" id="KW-0479">Metal-binding</keyword>
<dbReference type="InterPro" id="IPR001841">
    <property type="entry name" value="Znf_RING"/>
</dbReference>
<dbReference type="InterPro" id="IPR001357">
    <property type="entry name" value="BRCT_dom"/>
</dbReference>
<dbReference type="PROSITE" id="PS50089">
    <property type="entry name" value="ZF_RING_2"/>
    <property type="match status" value="1"/>
</dbReference>
<dbReference type="Gene3D" id="1.25.40.20">
    <property type="entry name" value="Ankyrin repeat-containing domain"/>
    <property type="match status" value="1"/>
</dbReference>
<evidence type="ECO:0000256" key="5">
    <source>
        <dbReference type="ARBA" id="ARBA00023043"/>
    </source>
</evidence>
<feature type="repeat" description="ANK" evidence="6">
    <location>
        <begin position="256"/>
        <end position="288"/>
    </location>
</feature>
<evidence type="ECO:0000313" key="11">
    <source>
        <dbReference type="Proteomes" id="UP001209878"/>
    </source>
</evidence>
<dbReference type="Proteomes" id="UP001209878">
    <property type="component" value="Unassembled WGS sequence"/>
</dbReference>
<dbReference type="PROSITE" id="PS50172">
    <property type="entry name" value="BRCT"/>
    <property type="match status" value="1"/>
</dbReference>
<dbReference type="InterPro" id="IPR013083">
    <property type="entry name" value="Znf_RING/FYVE/PHD"/>
</dbReference>
<dbReference type="GO" id="GO:0070531">
    <property type="term" value="C:BRCA1-A complex"/>
    <property type="evidence" value="ECO:0007669"/>
    <property type="project" value="TreeGrafter"/>
</dbReference>
<evidence type="ECO:0000256" key="1">
    <source>
        <dbReference type="ARBA" id="ARBA00022723"/>
    </source>
</evidence>
<dbReference type="PROSITE" id="PS50297">
    <property type="entry name" value="ANK_REP_REGION"/>
    <property type="match status" value="3"/>
</dbReference>
<feature type="repeat" description="ANK" evidence="6">
    <location>
        <begin position="322"/>
        <end position="354"/>
    </location>
</feature>
<dbReference type="Gene3D" id="3.30.40.10">
    <property type="entry name" value="Zinc/RING finger domain, C3HC4 (zinc finger)"/>
    <property type="match status" value="1"/>
</dbReference>